<dbReference type="Proteomes" id="UP000030661">
    <property type="component" value="Unassembled WGS sequence"/>
</dbReference>
<gene>
    <name evidence="5" type="ORF">U27_00802</name>
</gene>
<reference evidence="5 6" key="1">
    <citation type="journal article" date="2015" name="PeerJ">
        <title>First genomic representation of candidate bacterial phylum KSB3 points to enhanced environmental sensing as a trigger of wastewater bulking.</title>
        <authorList>
            <person name="Sekiguchi Y."/>
            <person name="Ohashi A."/>
            <person name="Parks D.H."/>
            <person name="Yamauchi T."/>
            <person name="Tyson G.W."/>
            <person name="Hugenholtz P."/>
        </authorList>
    </citation>
    <scope>NUCLEOTIDE SEQUENCE [LARGE SCALE GENOMIC DNA]</scope>
</reference>
<comment type="similarity">
    <text evidence="3">Belongs to the flavoredoxin family.</text>
</comment>
<dbReference type="AlphaFoldDB" id="A0A081C8J9"/>
<evidence type="ECO:0000256" key="1">
    <source>
        <dbReference type="ARBA" id="ARBA00001917"/>
    </source>
</evidence>
<name>A0A081C8J9_VECG1</name>
<dbReference type="InterPro" id="IPR012349">
    <property type="entry name" value="Split_barrel_FMN-bd"/>
</dbReference>
<dbReference type="SUPFAM" id="SSF50475">
    <property type="entry name" value="FMN-binding split barrel"/>
    <property type="match status" value="1"/>
</dbReference>
<keyword evidence="2" id="KW-0285">Flavoprotein</keyword>
<dbReference type="eggNOG" id="COG1853">
    <property type="taxonomic scope" value="Bacteria"/>
</dbReference>
<comment type="cofactor">
    <cofactor evidence="1">
        <name>FMN</name>
        <dbReference type="ChEBI" id="CHEBI:58210"/>
    </cofactor>
</comment>
<evidence type="ECO:0000256" key="3">
    <source>
        <dbReference type="ARBA" id="ARBA00038054"/>
    </source>
</evidence>
<dbReference type="EMBL" id="DF820475">
    <property type="protein sequence ID" value="GAK60904.1"/>
    <property type="molecule type" value="Genomic_DNA"/>
</dbReference>
<dbReference type="GO" id="GO:0016646">
    <property type="term" value="F:oxidoreductase activity, acting on the CH-NH group of donors, NAD or NADP as acceptor"/>
    <property type="evidence" value="ECO:0007669"/>
    <property type="project" value="UniProtKB-ARBA"/>
</dbReference>
<dbReference type="GO" id="GO:0010181">
    <property type="term" value="F:FMN binding"/>
    <property type="evidence" value="ECO:0007669"/>
    <property type="project" value="InterPro"/>
</dbReference>
<evidence type="ECO:0000256" key="2">
    <source>
        <dbReference type="ARBA" id="ARBA00022630"/>
    </source>
</evidence>
<dbReference type="SMART" id="SM00903">
    <property type="entry name" value="Flavin_Reduct"/>
    <property type="match status" value="1"/>
</dbReference>
<evidence type="ECO:0000259" key="4">
    <source>
        <dbReference type="SMART" id="SM00903"/>
    </source>
</evidence>
<dbReference type="Gene3D" id="2.30.110.10">
    <property type="entry name" value="Electron Transport, Fmn-binding Protein, Chain A"/>
    <property type="match status" value="1"/>
</dbReference>
<accession>A0A081C8J9</accession>
<dbReference type="Pfam" id="PF01613">
    <property type="entry name" value="Flavin_Reduct"/>
    <property type="match status" value="1"/>
</dbReference>
<proteinExistence type="inferred from homology"/>
<dbReference type="PANTHER" id="PTHR43567">
    <property type="entry name" value="FLAVOREDOXIN-RELATED-RELATED"/>
    <property type="match status" value="1"/>
</dbReference>
<protein>
    <submittedName>
        <fullName evidence="5">Flavin reductase domain protein FMN-binding protein</fullName>
    </submittedName>
</protein>
<dbReference type="InterPro" id="IPR002563">
    <property type="entry name" value="Flavin_Rdtase-like_dom"/>
</dbReference>
<sequence length="171" mass="19152">MRVDVEYLEYLWPMRHYLITCGDFKGTANIIAVSFCMPVSKEPPMVACAIGKSAYSCGLIEQNGEFVVNVPPKELKRQIYYCGFHSGRFVNKFQESGLTAQTARSVKAPIIQECTAFLECQVTQAIDTGDKRLFIGTVLEAYADEDVHKGERIIEYAAGDFPRQVYGGRFA</sequence>
<evidence type="ECO:0000313" key="6">
    <source>
        <dbReference type="Proteomes" id="UP000030661"/>
    </source>
</evidence>
<dbReference type="STRING" id="1499967.U27_00802"/>
<keyword evidence="6" id="KW-1185">Reference proteome</keyword>
<organism evidence="5 6">
    <name type="scientific">Vecturithrix granuli</name>
    <dbReference type="NCBI Taxonomy" id="1499967"/>
    <lineage>
        <taxon>Bacteria</taxon>
        <taxon>Candidatus Moduliflexota</taxon>
        <taxon>Candidatus Vecturitrichia</taxon>
        <taxon>Candidatus Vecturitrichales</taxon>
        <taxon>Candidatus Vecturitrichaceae</taxon>
        <taxon>Candidatus Vecturithrix</taxon>
    </lineage>
</organism>
<dbReference type="HOGENOM" id="CLU_059021_5_3_0"/>
<feature type="domain" description="Flavin reductase like" evidence="4">
    <location>
        <begin position="14"/>
        <end position="163"/>
    </location>
</feature>
<dbReference type="PANTHER" id="PTHR43567:SF1">
    <property type="entry name" value="FLAVOREDOXIN"/>
    <property type="match status" value="1"/>
</dbReference>
<dbReference type="InterPro" id="IPR052174">
    <property type="entry name" value="Flavoredoxin"/>
</dbReference>
<evidence type="ECO:0000313" key="5">
    <source>
        <dbReference type="EMBL" id="GAK60904.1"/>
    </source>
</evidence>